<dbReference type="Proteomes" id="UP000325641">
    <property type="component" value="Chromosome"/>
</dbReference>
<dbReference type="RefSeq" id="WP_151646412.1">
    <property type="nucleotide sequence ID" value="NZ_CP044543.1"/>
</dbReference>
<evidence type="ECO:0008006" key="3">
    <source>
        <dbReference type="Google" id="ProtNLM"/>
    </source>
</evidence>
<organism evidence="1 2">
    <name type="scientific">Bradyrhizobium betae</name>
    <dbReference type="NCBI Taxonomy" id="244734"/>
    <lineage>
        <taxon>Bacteria</taxon>
        <taxon>Pseudomonadati</taxon>
        <taxon>Pseudomonadota</taxon>
        <taxon>Alphaproteobacteria</taxon>
        <taxon>Hyphomicrobiales</taxon>
        <taxon>Nitrobacteraceae</taxon>
        <taxon>Bradyrhizobium</taxon>
    </lineage>
</organism>
<dbReference type="OrthoDB" id="7830006at2"/>
<gene>
    <name evidence="1" type="ORF">F8237_17020</name>
</gene>
<accession>A0A5P6P6P7</accession>
<protein>
    <recommendedName>
        <fullName evidence="3">Phospholipase D-like domain-containing protein</fullName>
    </recommendedName>
</protein>
<reference evidence="2" key="1">
    <citation type="submission" date="2019-10" db="EMBL/GenBank/DDBJ databases">
        <title>Complete Genome Sequence of Bradyrhizobium betae type strain PL7HG1T.</title>
        <authorList>
            <person name="Bromfield E.S.P."/>
            <person name="Cloutier S."/>
        </authorList>
    </citation>
    <scope>NUCLEOTIDE SEQUENCE [LARGE SCALE GENOMIC DNA]</scope>
    <source>
        <strain evidence="2">PL7HG1</strain>
    </source>
</reference>
<evidence type="ECO:0000313" key="1">
    <source>
        <dbReference type="EMBL" id="QFI73961.1"/>
    </source>
</evidence>
<proteinExistence type="predicted"/>
<sequence length="316" mass="36036">MRILYRSAELKRSISDLLSDPAPDDRRVVMVAYVGGRAQAFLPDPENLEIVCWLKPGATDPITLGRLRKRGSRLYKSDRLHMKVYWSRQRGCVICSANASGAALGNTSQKEVGVLLGPGEVNIERLWSYAQPKEITQGHLRELARKTNQPKPPGEPGPRDETPDFLEWKRLGIDEWKLGWWTGESGIADTSISLAKDRYGQEPKDYLNLREGQLDQHEWALSFRFPEVTNVGWFFADFINVLDESDKDAFDPENSFQAVRVNPLRDCPRPPFKIDQNFKNALKRAIKMYGPQKIERNRSLKPSKGLIDLIAEEMVK</sequence>
<dbReference type="EMBL" id="CP044543">
    <property type="protein sequence ID" value="QFI73961.1"/>
    <property type="molecule type" value="Genomic_DNA"/>
</dbReference>
<name>A0A5P6P6P7_9BRAD</name>
<dbReference type="KEGG" id="bbet:F8237_17020"/>
<evidence type="ECO:0000313" key="2">
    <source>
        <dbReference type="Proteomes" id="UP000325641"/>
    </source>
</evidence>
<dbReference type="AlphaFoldDB" id="A0A5P6P6P7"/>